<feature type="compositionally biased region" description="Polar residues" evidence="1">
    <location>
        <begin position="1"/>
        <end position="20"/>
    </location>
</feature>
<feature type="domain" description="DUF6824" evidence="2">
    <location>
        <begin position="28"/>
        <end position="104"/>
    </location>
</feature>
<gene>
    <name evidence="3" type="ORF">SEMRO_1515_G278990.1</name>
</gene>
<feature type="region of interest" description="Disordered" evidence="1">
    <location>
        <begin position="332"/>
        <end position="421"/>
    </location>
</feature>
<feature type="region of interest" description="Disordered" evidence="1">
    <location>
        <begin position="1"/>
        <end position="29"/>
    </location>
</feature>
<evidence type="ECO:0000313" key="3">
    <source>
        <dbReference type="EMBL" id="CAB9524268.1"/>
    </source>
</evidence>
<feature type="compositionally biased region" description="Gly residues" evidence="1">
    <location>
        <begin position="389"/>
        <end position="413"/>
    </location>
</feature>
<name>A0A9N8EP67_9STRA</name>
<feature type="compositionally biased region" description="Low complexity" evidence="1">
    <location>
        <begin position="332"/>
        <end position="375"/>
    </location>
</feature>
<feature type="compositionally biased region" description="Low complexity" evidence="1">
    <location>
        <begin position="291"/>
        <end position="300"/>
    </location>
</feature>
<proteinExistence type="predicted"/>
<evidence type="ECO:0000259" key="2">
    <source>
        <dbReference type="Pfam" id="PF20710"/>
    </source>
</evidence>
<evidence type="ECO:0000256" key="1">
    <source>
        <dbReference type="SAM" id="MobiDB-lite"/>
    </source>
</evidence>
<sequence>MSSLDPTPVMSTSRNGSGSMSRPPGENDVIVGPGCSKHPGNVKFRNLIKAYKRARIQTNPKIDTIQAVKEVVAFWRNLSPRGRFLAQSKTDGQWQEVDESQTMRIASFFLMSSNERGELKRQKSVDAMRDVKKASAVTSMGRDPLSSSSHHGQLPVQPVQSQQRIKRPSGQQDMMGLGDFEPVPIGPVRSKSASAKSMGGAFDCGPDKTQSGMNMMGFGSGKPQNNNNFNRMSQDFHEPTKPKAQPKLDPDFGNFDFNPIPLGKDDDLFDPLPADFGMSSGSGNSKGQFGGSPSQQQQDQLQLSVNMVVPGSANFQLTTDTGNASIQISTSQGQIQGMGDQQQHQSQQKQQQSQKLMGMGMNPNGNGSSGSHNNAGIGGHQPQMNDLGFFGGGDNNSSSGGNGSMMGASGNGNGSSRNSANAMMMGNTNNGMAMNQMMGQNNGGNMMMNMNGQNTRAASRTVAIT</sequence>
<dbReference type="EMBL" id="CAICTM010001513">
    <property type="protein sequence ID" value="CAB9524268.1"/>
    <property type="molecule type" value="Genomic_DNA"/>
</dbReference>
<evidence type="ECO:0000313" key="4">
    <source>
        <dbReference type="Proteomes" id="UP001153069"/>
    </source>
</evidence>
<comment type="caution">
    <text evidence="3">The sequence shown here is derived from an EMBL/GenBank/DDBJ whole genome shotgun (WGS) entry which is preliminary data.</text>
</comment>
<organism evidence="3 4">
    <name type="scientific">Seminavis robusta</name>
    <dbReference type="NCBI Taxonomy" id="568900"/>
    <lineage>
        <taxon>Eukaryota</taxon>
        <taxon>Sar</taxon>
        <taxon>Stramenopiles</taxon>
        <taxon>Ochrophyta</taxon>
        <taxon>Bacillariophyta</taxon>
        <taxon>Bacillariophyceae</taxon>
        <taxon>Bacillariophycidae</taxon>
        <taxon>Naviculales</taxon>
        <taxon>Naviculaceae</taxon>
        <taxon>Seminavis</taxon>
    </lineage>
</organism>
<dbReference type="InterPro" id="IPR049227">
    <property type="entry name" value="DUF6824"/>
</dbReference>
<dbReference type="AlphaFoldDB" id="A0A9N8EP67"/>
<accession>A0A9N8EP67</accession>
<dbReference type="Proteomes" id="UP001153069">
    <property type="component" value="Unassembled WGS sequence"/>
</dbReference>
<feature type="region of interest" description="Disordered" evidence="1">
    <location>
        <begin position="133"/>
        <end position="177"/>
    </location>
</feature>
<dbReference type="Pfam" id="PF20710">
    <property type="entry name" value="DUF6824"/>
    <property type="match status" value="1"/>
</dbReference>
<protein>
    <recommendedName>
        <fullName evidence="2">DUF6824 domain-containing protein</fullName>
    </recommendedName>
</protein>
<reference evidence="3" key="1">
    <citation type="submission" date="2020-06" db="EMBL/GenBank/DDBJ databases">
        <authorList>
            <consortium name="Plant Systems Biology data submission"/>
        </authorList>
    </citation>
    <scope>NUCLEOTIDE SEQUENCE</scope>
    <source>
        <strain evidence="3">D6</strain>
    </source>
</reference>
<keyword evidence="4" id="KW-1185">Reference proteome</keyword>
<feature type="region of interest" description="Disordered" evidence="1">
    <location>
        <begin position="262"/>
        <end position="300"/>
    </location>
</feature>